<protein>
    <recommendedName>
        <fullName evidence="5">DUF4219 domain-containing protein/UBN2 domain-containing protein</fullName>
    </recommendedName>
</protein>
<dbReference type="Proteomes" id="UP001151760">
    <property type="component" value="Unassembled WGS sequence"/>
</dbReference>
<organism evidence="3 4">
    <name type="scientific">Tanacetum coccineum</name>
    <dbReference type="NCBI Taxonomy" id="301880"/>
    <lineage>
        <taxon>Eukaryota</taxon>
        <taxon>Viridiplantae</taxon>
        <taxon>Streptophyta</taxon>
        <taxon>Embryophyta</taxon>
        <taxon>Tracheophyta</taxon>
        <taxon>Spermatophyta</taxon>
        <taxon>Magnoliopsida</taxon>
        <taxon>eudicotyledons</taxon>
        <taxon>Gunneridae</taxon>
        <taxon>Pentapetalae</taxon>
        <taxon>asterids</taxon>
        <taxon>campanulids</taxon>
        <taxon>Asterales</taxon>
        <taxon>Asteraceae</taxon>
        <taxon>Asteroideae</taxon>
        <taxon>Anthemideae</taxon>
        <taxon>Anthemidinae</taxon>
        <taxon>Tanacetum</taxon>
    </lineage>
</organism>
<reference evidence="3" key="2">
    <citation type="submission" date="2022-01" db="EMBL/GenBank/DDBJ databases">
        <authorList>
            <person name="Yamashiro T."/>
            <person name="Shiraishi A."/>
            <person name="Satake H."/>
            <person name="Nakayama K."/>
        </authorList>
    </citation>
    <scope>NUCLEOTIDE SEQUENCE</scope>
</reference>
<sequence>MDSDKYLEGQSMQRPPLFESDSFIYWKNRFETYVKSKDLDLWHVITDGDFQPIVQNPETKLDEVIPFEKQTDDLKKKLAKNNEAKMVIYNALPRKEYERIFMCNMAKEIWKTLLITHQGNSQVKDNKIDLLVQQYEQFVISEDESIDSAFARFNTIITSLKALDEGYSSKNYVRKFLRALHPKWRAKVMTIEESKDLTSLSLDKLIRNLKVHEMIIKKDSKIVKAKVERKSIALKVKKESSDEECSTSGSEDEEYAMAICLGVDLEPDEWIKDSGCSKHMTGNRKLFSTYKAYNGGNVIFGSNLRGQICDNKCRVTFSEHDSEITKDGKVIGYSQNSKAYIILNKHTRKVEESLNVTFNETPPPSKTSPLVDDDLDEEEAIKVTEKKNLENDIVDETLEIDEIVNIKESRNHPLENVIGNLNQRTLRSQAQNQSNFFCFISTIEPKNVNEALGDESWIVAMQEELNQFIANDVWELVPQPT</sequence>
<dbReference type="PANTHER" id="PTHR34676:SF8">
    <property type="entry name" value="TRANSMEMBRANE PROTEIN"/>
    <property type="match status" value="1"/>
</dbReference>
<feature type="domain" description="Retrovirus-related Pol polyprotein from transposon TNT 1-94-like beta-barrel" evidence="1">
    <location>
        <begin position="270"/>
        <end position="304"/>
    </location>
</feature>
<evidence type="ECO:0000313" key="4">
    <source>
        <dbReference type="Proteomes" id="UP001151760"/>
    </source>
</evidence>
<dbReference type="Pfam" id="PF22936">
    <property type="entry name" value="Pol_BBD"/>
    <property type="match status" value="1"/>
</dbReference>
<keyword evidence="4" id="KW-1185">Reference proteome</keyword>
<dbReference type="PANTHER" id="PTHR34676">
    <property type="entry name" value="DUF4219 DOMAIN-CONTAINING PROTEIN-RELATED"/>
    <property type="match status" value="1"/>
</dbReference>
<dbReference type="EMBL" id="BQNB010012947">
    <property type="protein sequence ID" value="GJT09909.1"/>
    <property type="molecule type" value="Genomic_DNA"/>
</dbReference>
<dbReference type="Pfam" id="PF25597">
    <property type="entry name" value="SH3_retrovirus"/>
    <property type="match status" value="1"/>
</dbReference>
<dbReference type="InterPro" id="IPR054722">
    <property type="entry name" value="PolX-like_BBD"/>
</dbReference>
<evidence type="ECO:0000313" key="3">
    <source>
        <dbReference type="EMBL" id="GJT09909.1"/>
    </source>
</evidence>
<gene>
    <name evidence="3" type="ORF">Tco_0856951</name>
</gene>
<comment type="caution">
    <text evidence="3">The sequence shown here is derived from an EMBL/GenBank/DDBJ whole genome shotgun (WGS) entry which is preliminary data.</text>
</comment>
<proteinExistence type="predicted"/>
<evidence type="ECO:0008006" key="5">
    <source>
        <dbReference type="Google" id="ProtNLM"/>
    </source>
</evidence>
<dbReference type="Pfam" id="PF14223">
    <property type="entry name" value="Retrotran_gag_2"/>
    <property type="match status" value="1"/>
</dbReference>
<reference evidence="3" key="1">
    <citation type="journal article" date="2022" name="Int. J. Mol. Sci.">
        <title>Draft Genome of Tanacetum Coccineum: Genomic Comparison of Closely Related Tanacetum-Family Plants.</title>
        <authorList>
            <person name="Yamashiro T."/>
            <person name="Shiraishi A."/>
            <person name="Nakayama K."/>
            <person name="Satake H."/>
        </authorList>
    </citation>
    <scope>NUCLEOTIDE SEQUENCE</scope>
</reference>
<evidence type="ECO:0000259" key="1">
    <source>
        <dbReference type="Pfam" id="PF22936"/>
    </source>
</evidence>
<dbReference type="InterPro" id="IPR057670">
    <property type="entry name" value="SH3_retrovirus"/>
</dbReference>
<feature type="domain" description="Retroviral polymerase SH3-like" evidence="2">
    <location>
        <begin position="326"/>
        <end position="367"/>
    </location>
</feature>
<evidence type="ECO:0000259" key="2">
    <source>
        <dbReference type="Pfam" id="PF25597"/>
    </source>
</evidence>
<accession>A0ABQ5BAG2</accession>
<name>A0ABQ5BAG2_9ASTR</name>